<proteinExistence type="predicted"/>
<reference evidence="3" key="1">
    <citation type="submission" date="2023-09" db="EMBL/GenBank/DDBJ databases">
        <title>Paenibacillus sp. chi10 Genome sequencing and assembly.</title>
        <authorList>
            <person name="Kim I."/>
        </authorList>
    </citation>
    <scope>NUCLEOTIDE SEQUENCE [LARGE SCALE GENOMIC DNA]</scope>
    <source>
        <strain evidence="3">chi10</strain>
    </source>
</reference>
<dbReference type="AlphaFoldDB" id="A0AAJ2N6K8"/>
<evidence type="ECO:0000256" key="1">
    <source>
        <dbReference type="SAM" id="SignalP"/>
    </source>
</evidence>
<feature type="chain" id="PRO_5042493782" description="PLAT domain-containing protein" evidence="1">
    <location>
        <begin position="25"/>
        <end position="147"/>
    </location>
</feature>
<protein>
    <recommendedName>
        <fullName evidence="4">PLAT domain-containing protein</fullName>
    </recommendedName>
</protein>
<feature type="signal peptide" evidence="1">
    <location>
        <begin position="1"/>
        <end position="24"/>
    </location>
</feature>
<organism evidence="2 3">
    <name type="scientific">Paenibacillus suaedae</name>
    <dbReference type="NCBI Taxonomy" id="3077233"/>
    <lineage>
        <taxon>Bacteria</taxon>
        <taxon>Bacillati</taxon>
        <taxon>Bacillota</taxon>
        <taxon>Bacilli</taxon>
        <taxon>Bacillales</taxon>
        <taxon>Paenibacillaceae</taxon>
        <taxon>Paenibacillus</taxon>
    </lineage>
</organism>
<evidence type="ECO:0008006" key="4">
    <source>
        <dbReference type="Google" id="ProtNLM"/>
    </source>
</evidence>
<dbReference type="Proteomes" id="UP001250538">
    <property type="component" value="Unassembled WGS sequence"/>
</dbReference>
<comment type="caution">
    <text evidence="2">The sequence shown here is derived from an EMBL/GenBank/DDBJ whole genome shotgun (WGS) entry which is preliminary data.</text>
</comment>
<evidence type="ECO:0000313" key="2">
    <source>
        <dbReference type="EMBL" id="MDT8979962.1"/>
    </source>
</evidence>
<sequence length="147" mass="16152">MKKVSLASLILLLCFSVFVTAVSAASGADSGFQSVNNGHTARVYTDSTYYGVSDNWINVTVEKSTSAAFSYEICFMNSTQMTCPVKTGDMTSSSKTHKIDKSSLYSILPSHSQGSFTVMLKVFKKGDYWTWYGDIMTKNTFTAVRPV</sequence>
<keyword evidence="3" id="KW-1185">Reference proteome</keyword>
<dbReference type="RefSeq" id="WP_315747323.1">
    <property type="nucleotide sequence ID" value="NZ_JAVYAA010000010.1"/>
</dbReference>
<name>A0AAJ2N6K8_9BACL</name>
<evidence type="ECO:0000313" key="3">
    <source>
        <dbReference type="Proteomes" id="UP001250538"/>
    </source>
</evidence>
<keyword evidence="1" id="KW-0732">Signal</keyword>
<gene>
    <name evidence="2" type="ORF">RQP50_27410</name>
</gene>
<dbReference type="EMBL" id="JAVYAA010000010">
    <property type="protein sequence ID" value="MDT8979962.1"/>
    <property type="molecule type" value="Genomic_DNA"/>
</dbReference>
<accession>A0AAJ2N6K8</accession>